<sequence length="88" mass="9756">MHPFNNIHPSSGKNKYYKPLATRTATLIILLVATLLLIALLEYSCHVIPQHSGFGSTADELVNITRSKLDERDADIHQKWAGEAILSS</sequence>
<keyword evidence="1" id="KW-0812">Transmembrane</keyword>
<gene>
    <name evidence="2" type="ORF">BOTNAR_0204g00140</name>
</gene>
<dbReference type="AlphaFoldDB" id="A0A4Z1IE15"/>
<name>A0A4Z1IE15_9HELO</name>
<comment type="caution">
    <text evidence="2">The sequence shown here is derived from an EMBL/GenBank/DDBJ whole genome shotgun (WGS) entry which is preliminary data.</text>
</comment>
<reference evidence="2 3" key="1">
    <citation type="submission" date="2017-12" db="EMBL/GenBank/DDBJ databases">
        <title>Comparative genomics of Botrytis spp.</title>
        <authorList>
            <person name="Valero-Jimenez C.A."/>
            <person name="Tapia P."/>
            <person name="Veloso J."/>
            <person name="Silva-Moreno E."/>
            <person name="Staats M."/>
            <person name="Valdes J.H."/>
            <person name="Van Kan J.A.L."/>
        </authorList>
    </citation>
    <scope>NUCLEOTIDE SEQUENCE [LARGE SCALE GENOMIC DNA]</scope>
    <source>
        <strain evidence="2 3">MUCL2120</strain>
    </source>
</reference>
<keyword evidence="3" id="KW-1185">Reference proteome</keyword>
<evidence type="ECO:0000313" key="2">
    <source>
        <dbReference type="EMBL" id="TGO57270.1"/>
    </source>
</evidence>
<keyword evidence="1" id="KW-0472">Membrane</keyword>
<dbReference type="OrthoDB" id="5428901at2759"/>
<protein>
    <submittedName>
        <fullName evidence="2">Uncharacterized protein</fullName>
    </submittedName>
</protein>
<evidence type="ECO:0000256" key="1">
    <source>
        <dbReference type="SAM" id="Phobius"/>
    </source>
</evidence>
<evidence type="ECO:0000313" key="3">
    <source>
        <dbReference type="Proteomes" id="UP000297452"/>
    </source>
</evidence>
<dbReference type="EMBL" id="PQXJ01000204">
    <property type="protein sequence ID" value="TGO57270.1"/>
    <property type="molecule type" value="Genomic_DNA"/>
</dbReference>
<keyword evidence="1" id="KW-1133">Transmembrane helix</keyword>
<proteinExistence type="predicted"/>
<dbReference type="Proteomes" id="UP000297452">
    <property type="component" value="Unassembled WGS sequence"/>
</dbReference>
<organism evidence="2 3">
    <name type="scientific">Botryotinia narcissicola</name>
    <dbReference type="NCBI Taxonomy" id="278944"/>
    <lineage>
        <taxon>Eukaryota</taxon>
        <taxon>Fungi</taxon>
        <taxon>Dikarya</taxon>
        <taxon>Ascomycota</taxon>
        <taxon>Pezizomycotina</taxon>
        <taxon>Leotiomycetes</taxon>
        <taxon>Helotiales</taxon>
        <taxon>Sclerotiniaceae</taxon>
        <taxon>Botryotinia</taxon>
    </lineage>
</organism>
<accession>A0A4Z1IE15</accession>
<feature type="transmembrane region" description="Helical" evidence="1">
    <location>
        <begin position="20"/>
        <end position="41"/>
    </location>
</feature>